<feature type="region of interest" description="Disordered" evidence="1">
    <location>
        <begin position="108"/>
        <end position="141"/>
    </location>
</feature>
<dbReference type="KEGG" id="val:VDBG_02637"/>
<dbReference type="RefSeq" id="XP_003006498.1">
    <property type="nucleotide sequence ID" value="XM_003006452.1"/>
</dbReference>
<dbReference type="GeneID" id="9535716"/>
<evidence type="ECO:0000313" key="2">
    <source>
        <dbReference type="EMBL" id="EEY16528.1"/>
    </source>
</evidence>
<dbReference type="EMBL" id="DS985216">
    <property type="protein sequence ID" value="EEY16528.1"/>
    <property type="molecule type" value="Genomic_DNA"/>
</dbReference>
<evidence type="ECO:0000256" key="1">
    <source>
        <dbReference type="SAM" id="MobiDB-lite"/>
    </source>
</evidence>
<organism evidence="3">
    <name type="scientific">Verticillium alfalfae (strain VaMs.102 / ATCC MYA-4576 / FGSC 10136)</name>
    <name type="common">Verticillium wilt of alfalfa</name>
    <name type="synonym">Verticillium albo-atrum</name>
    <dbReference type="NCBI Taxonomy" id="526221"/>
    <lineage>
        <taxon>Eukaryota</taxon>
        <taxon>Fungi</taxon>
        <taxon>Dikarya</taxon>
        <taxon>Ascomycota</taxon>
        <taxon>Pezizomycotina</taxon>
        <taxon>Sordariomycetes</taxon>
        <taxon>Hypocreomycetidae</taxon>
        <taxon>Glomerellales</taxon>
        <taxon>Plectosphaerellaceae</taxon>
        <taxon>Verticillium</taxon>
    </lineage>
</organism>
<protein>
    <submittedName>
        <fullName evidence="2">Predicted protein</fullName>
    </submittedName>
</protein>
<proteinExistence type="predicted"/>
<evidence type="ECO:0000313" key="3">
    <source>
        <dbReference type="Proteomes" id="UP000008698"/>
    </source>
</evidence>
<feature type="compositionally biased region" description="Polar residues" evidence="1">
    <location>
        <begin position="119"/>
        <end position="135"/>
    </location>
</feature>
<dbReference type="eggNOG" id="ENOG502TA2F">
    <property type="taxonomic scope" value="Eukaryota"/>
</dbReference>
<keyword evidence="3" id="KW-1185">Reference proteome</keyword>
<dbReference type="Proteomes" id="UP000008698">
    <property type="component" value="Unassembled WGS sequence"/>
</dbReference>
<dbReference type="OrthoDB" id="10629693at2759"/>
<dbReference type="AlphaFoldDB" id="C9SED5"/>
<accession>C9SED5</accession>
<dbReference type="HOGENOM" id="CLU_1826776_0_0_1"/>
<reference evidence="3" key="1">
    <citation type="journal article" date="2011" name="PLoS Pathog.">
        <title>Comparative genomics yields insights into niche adaptation of plant vascular wilt pathogens.</title>
        <authorList>
            <person name="Klosterman S.J."/>
            <person name="Subbarao K.V."/>
            <person name="Kang S."/>
            <person name="Veronese P."/>
            <person name="Gold S.E."/>
            <person name="Thomma B.P.H.J."/>
            <person name="Chen Z."/>
            <person name="Henrissat B."/>
            <person name="Lee Y.-H."/>
            <person name="Park J."/>
            <person name="Garcia-Pedrajas M.D."/>
            <person name="Barbara D.J."/>
            <person name="Anchieta A."/>
            <person name="de Jonge R."/>
            <person name="Santhanam P."/>
            <person name="Maruthachalam K."/>
            <person name="Atallah Z."/>
            <person name="Amyotte S.G."/>
            <person name="Paz Z."/>
            <person name="Inderbitzin P."/>
            <person name="Hayes R.J."/>
            <person name="Heiman D.I."/>
            <person name="Young S."/>
            <person name="Zeng Q."/>
            <person name="Engels R."/>
            <person name="Galagan J."/>
            <person name="Cuomo C.A."/>
            <person name="Dobinson K.F."/>
            <person name="Ma L.-J."/>
        </authorList>
    </citation>
    <scope>NUCLEOTIDE SEQUENCE [LARGE SCALE GENOMIC DNA]</scope>
    <source>
        <strain evidence="3">VaMs.102 / ATCC MYA-4576 / FGSC 10136</strain>
    </source>
</reference>
<feature type="region of interest" description="Disordered" evidence="1">
    <location>
        <begin position="74"/>
        <end position="93"/>
    </location>
</feature>
<name>C9SED5_VERA1</name>
<gene>
    <name evidence="2" type="ORF">VDBG_02637</name>
</gene>
<sequence>MSQQSRNHAALPFIALPFRQPRGGRDPYHKPIWAGTQSARQHGPQADLGRSAAVTRWLLQLALAVEARGPMTTENQKPIMLSTPASPCGTPKHGTTVTAAVRRLVSTGQHPAGDGHSEACQSCSDTWPSPVTSAMVTPGPG</sequence>